<dbReference type="STRING" id="1803665.GCA_001641335_00397"/>
<dbReference type="SUPFAM" id="SSF56059">
    <property type="entry name" value="Glutathione synthetase ATP-binding domain-like"/>
    <property type="match status" value="1"/>
</dbReference>
<dbReference type="GO" id="GO:0005524">
    <property type="term" value="F:ATP binding"/>
    <property type="evidence" value="ECO:0007669"/>
    <property type="project" value="UniProtKB-UniRule"/>
</dbReference>
<keyword evidence="3" id="KW-0436">Ligase</keyword>
<dbReference type="InterPro" id="IPR011761">
    <property type="entry name" value="ATP-grasp"/>
</dbReference>
<dbReference type="Proteomes" id="UP000319949">
    <property type="component" value="Unassembled WGS sequence"/>
</dbReference>
<evidence type="ECO:0000259" key="2">
    <source>
        <dbReference type="PROSITE" id="PS50975"/>
    </source>
</evidence>
<keyword evidence="4" id="KW-1185">Reference proteome</keyword>
<keyword evidence="1" id="KW-0067">ATP-binding</keyword>
<feature type="domain" description="ATP-grasp" evidence="2">
    <location>
        <begin position="130"/>
        <end position="322"/>
    </location>
</feature>
<dbReference type="EMBL" id="VITK01000003">
    <property type="protein sequence ID" value="TWB01464.1"/>
    <property type="molecule type" value="Genomic_DNA"/>
</dbReference>
<protein>
    <submittedName>
        <fullName evidence="3">Putative ATP-grasp superfamily ATP-dependent carboligase</fullName>
    </submittedName>
</protein>
<keyword evidence="1" id="KW-0547">Nucleotide-binding</keyword>
<sequence>MLSATNQLSHSSERRVPAVVIGGELNGLGVCRSLAMGGMPIWVVDCKRSKPALWSRYAQRVLTNALHGPAFVAFLRDLQRRIGEPPFLAVTDELALLTISEHRKELEKLYRFRLPAHETVLMLHDKARFHESACLHGWPVPNGAIVRNSSDIPGIAALRPPMIIKPADKRHVHAGRAPRLVTAASCADAIAAAEQLLPQAGEVLVQETVEGADDNIFFCLFYRGRDQETLGMFTGRKLASTPRGTGSTAFCTAAANKELERATIGILDQVNYSGFGGIEYKQDAGSGRFLIIEPTVGRTDWQEEVATLAGINIPLIAYRHELDLRPLPDKPVDSRMVWQSSWIERVSRTARSIPPRSIVVDGYWRRKDPLPACVHYPHDAACGVKLHLQPWVTVLQQKFGAAVSRRLSVGRE</sequence>
<reference evidence="3 4" key="1">
    <citation type="submission" date="2019-06" db="EMBL/GenBank/DDBJ databases">
        <title>Genomic Encyclopedia of Type Strains, Phase IV (KMG-V): Genome sequencing to study the core and pangenomes of soil and plant-associated prokaryotes.</title>
        <authorList>
            <person name="Whitman W."/>
        </authorList>
    </citation>
    <scope>NUCLEOTIDE SEQUENCE [LARGE SCALE GENOMIC DNA]</scope>
    <source>
        <strain evidence="3 4">BR 510</strain>
    </source>
</reference>
<dbReference type="GO" id="GO:0046872">
    <property type="term" value="F:metal ion binding"/>
    <property type="evidence" value="ECO:0007669"/>
    <property type="project" value="InterPro"/>
</dbReference>
<organism evidence="3 4">
    <name type="scientific">Bradyrhizobium stylosanthis</name>
    <dbReference type="NCBI Taxonomy" id="1803665"/>
    <lineage>
        <taxon>Bacteria</taxon>
        <taxon>Pseudomonadati</taxon>
        <taxon>Pseudomonadota</taxon>
        <taxon>Alphaproteobacteria</taxon>
        <taxon>Hyphomicrobiales</taxon>
        <taxon>Nitrobacteraceae</taxon>
        <taxon>Bradyrhizobium</taxon>
    </lineage>
</organism>
<gene>
    <name evidence="3" type="ORF">FBZ96_103236</name>
</gene>
<comment type="caution">
    <text evidence="3">The sequence shown here is derived from an EMBL/GenBank/DDBJ whole genome shotgun (WGS) entry which is preliminary data.</text>
</comment>
<dbReference type="PROSITE" id="PS50975">
    <property type="entry name" value="ATP_GRASP"/>
    <property type="match status" value="1"/>
</dbReference>
<evidence type="ECO:0000313" key="4">
    <source>
        <dbReference type="Proteomes" id="UP000319949"/>
    </source>
</evidence>
<dbReference type="GO" id="GO:0016874">
    <property type="term" value="F:ligase activity"/>
    <property type="evidence" value="ECO:0007669"/>
    <property type="project" value="UniProtKB-KW"/>
</dbReference>
<name>A0A560DWF7_9BRAD</name>
<evidence type="ECO:0000313" key="3">
    <source>
        <dbReference type="EMBL" id="TWB01464.1"/>
    </source>
</evidence>
<evidence type="ECO:0000256" key="1">
    <source>
        <dbReference type="PROSITE-ProRule" id="PRU00409"/>
    </source>
</evidence>
<dbReference type="AlphaFoldDB" id="A0A560DWF7"/>
<accession>A0A560DWF7</accession>
<proteinExistence type="predicted"/>